<accession>A0A7D4UGR7</accession>
<evidence type="ECO:0000256" key="2">
    <source>
        <dbReference type="ARBA" id="ARBA00022676"/>
    </source>
</evidence>
<name>A0A7D4UGR7_9MICO</name>
<keyword evidence="2" id="KW-0328">Glycosyltransferase</keyword>
<dbReference type="PANTHER" id="PTHR45947:SF3">
    <property type="entry name" value="SULFOQUINOVOSYL TRANSFERASE SQD2"/>
    <property type="match status" value="1"/>
</dbReference>
<protein>
    <recommendedName>
        <fullName evidence="1">D-inositol 3-phosphate glycosyltransferase</fullName>
    </recommendedName>
</protein>
<dbReference type="AlphaFoldDB" id="A0A7D4UGR7"/>
<evidence type="ECO:0000256" key="3">
    <source>
        <dbReference type="ARBA" id="ARBA00022679"/>
    </source>
</evidence>
<dbReference type="GO" id="GO:1901137">
    <property type="term" value="P:carbohydrate derivative biosynthetic process"/>
    <property type="evidence" value="ECO:0007669"/>
    <property type="project" value="UniProtKB-ARBA"/>
</dbReference>
<dbReference type="Pfam" id="PF13692">
    <property type="entry name" value="Glyco_trans_1_4"/>
    <property type="match status" value="1"/>
</dbReference>
<dbReference type="RefSeq" id="WP_172990465.1">
    <property type="nucleotide sequence ID" value="NZ_CP054038.1"/>
</dbReference>
<reference evidence="5 6" key="1">
    <citation type="submission" date="2020-05" db="EMBL/GenBank/DDBJ databases">
        <title>Strain PA2F3 complete genome.</title>
        <authorList>
            <person name="Kim Y.-S."/>
            <person name="Kim S.-J."/>
            <person name="Jung H.-k."/>
            <person name="Kim S.-E."/>
            <person name="Kim K.-H."/>
        </authorList>
    </citation>
    <scope>NUCLEOTIDE SEQUENCE [LARGE SCALE GENOMIC DNA]</scope>
    <source>
        <strain evidence="5 6">PA2F3</strain>
    </source>
</reference>
<dbReference type="PANTHER" id="PTHR45947">
    <property type="entry name" value="SULFOQUINOVOSYL TRANSFERASE SQD2"/>
    <property type="match status" value="1"/>
</dbReference>
<evidence type="ECO:0000256" key="1">
    <source>
        <dbReference type="ARBA" id="ARBA00021292"/>
    </source>
</evidence>
<dbReference type="GO" id="GO:0016757">
    <property type="term" value="F:glycosyltransferase activity"/>
    <property type="evidence" value="ECO:0007669"/>
    <property type="project" value="UniProtKB-KW"/>
</dbReference>
<dbReference type="Proteomes" id="UP000502498">
    <property type="component" value="Chromosome"/>
</dbReference>
<dbReference type="InterPro" id="IPR050194">
    <property type="entry name" value="Glycosyltransferase_grp1"/>
</dbReference>
<dbReference type="InterPro" id="IPR028098">
    <property type="entry name" value="Glyco_trans_4-like_N"/>
</dbReference>
<dbReference type="Pfam" id="PF13579">
    <property type="entry name" value="Glyco_trans_4_4"/>
    <property type="match status" value="1"/>
</dbReference>
<dbReference type="EMBL" id="CP054038">
    <property type="protein sequence ID" value="QKJ20029.1"/>
    <property type="molecule type" value="Genomic_DNA"/>
</dbReference>
<feature type="domain" description="Glycosyltransferase subfamily 4-like N-terminal" evidence="4">
    <location>
        <begin position="28"/>
        <end position="192"/>
    </location>
</feature>
<proteinExistence type="predicted"/>
<evidence type="ECO:0000313" key="5">
    <source>
        <dbReference type="EMBL" id="QKJ20029.1"/>
    </source>
</evidence>
<evidence type="ECO:0000313" key="6">
    <source>
        <dbReference type="Proteomes" id="UP000502498"/>
    </source>
</evidence>
<organism evidence="5 6">
    <name type="scientific">Microbacterium hominis</name>
    <dbReference type="NCBI Taxonomy" id="162426"/>
    <lineage>
        <taxon>Bacteria</taxon>
        <taxon>Bacillati</taxon>
        <taxon>Actinomycetota</taxon>
        <taxon>Actinomycetes</taxon>
        <taxon>Micrococcales</taxon>
        <taxon>Microbacteriaceae</taxon>
        <taxon>Microbacterium</taxon>
    </lineage>
</organism>
<keyword evidence="3 5" id="KW-0808">Transferase</keyword>
<dbReference type="Gene3D" id="3.40.50.2000">
    <property type="entry name" value="Glycogen Phosphorylase B"/>
    <property type="match status" value="2"/>
</dbReference>
<gene>
    <name evidence="5" type="ORF">HQM25_12135</name>
</gene>
<sequence>MSGASADRATVVIASRLFVPEVSAGAFRLGALARGLVSAGAAAEVVTTIPPRHAPAADDPPGVRVRRWPVLRDRGGNVRGYVQYLSFDAPLLLRILFRPWRVAVAESPPTTGLVVALAAAVRRRPFAYYAADVWTDGVISMGAARPVVSLMRAMETAVLRSAAVTLSVSDEVTERLVLLGADRTRIATIGNGIDTGVFTPDAEPAAPGERYFVYTGTMSEWQQPDVFVRAFAQIAGDHPEVRLRFFGQGAVQERLQRLAAELVPGRVEFGGVVSPAESARWIRGAVASLVSIVPGIGYDFARPTKSYAAAACGTPVLYAGAHTGGALVRDNELGEAVAFETAAVAAAMHDLLAQQRAGETERRRAERAAWARETVSLDAVGERAAAAVLSALGTSEPGASPAAH</sequence>
<evidence type="ECO:0000259" key="4">
    <source>
        <dbReference type="Pfam" id="PF13579"/>
    </source>
</evidence>
<dbReference type="SUPFAM" id="SSF53756">
    <property type="entry name" value="UDP-Glycosyltransferase/glycogen phosphorylase"/>
    <property type="match status" value="1"/>
</dbReference>